<dbReference type="PANTHER" id="PTHR22617">
    <property type="entry name" value="CHEMOTAXIS SENSOR HISTIDINE KINASE-RELATED"/>
    <property type="match status" value="1"/>
</dbReference>
<organism evidence="2 3">
    <name type="scientific">Stanieria cyanosphaera (strain ATCC 29371 / PCC 7437)</name>
    <dbReference type="NCBI Taxonomy" id="111780"/>
    <lineage>
        <taxon>Bacteria</taxon>
        <taxon>Bacillati</taxon>
        <taxon>Cyanobacteriota</taxon>
        <taxon>Cyanophyceae</taxon>
        <taxon>Pleurocapsales</taxon>
        <taxon>Dermocarpellaceae</taxon>
        <taxon>Stanieria</taxon>
    </lineage>
</organism>
<dbReference type="KEGG" id="scs:Sta7437_1037"/>
<dbReference type="InterPro" id="IPR039315">
    <property type="entry name" value="CheW"/>
</dbReference>
<accession>K9XSI1</accession>
<dbReference type="RefSeq" id="WP_015192290.1">
    <property type="nucleotide sequence ID" value="NC_019748.1"/>
</dbReference>
<feature type="domain" description="CheW-like" evidence="1">
    <location>
        <begin position="3"/>
        <end position="145"/>
    </location>
</feature>
<dbReference type="GO" id="GO:0005829">
    <property type="term" value="C:cytosol"/>
    <property type="evidence" value="ECO:0007669"/>
    <property type="project" value="TreeGrafter"/>
</dbReference>
<reference evidence="3" key="1">
    <citation type="journal article" date="2013" name="Proc. Natl. Acad. Sci. U.S.A.">
        <title>Improving the coverage of the cyanobacterial phylum using diversity-driven genome sequencing.</title>
        <authorList>
            <person name="Shih P.M."/>
            <person name="Wu D."/>
            <person name="Latifi A."/>
            <person name="Axen S.D."/>
            <person name="Fewer D.P."/>
            <person name="Talla E."/>
            <person name="Calteau A."/>
            <person name="Cai F."/>
            <person name="Tandeau de Marsac N."/>
            <person name="Rippka R."/>
            <person name="Herdman M."/>
            <person name="Sivonen K."/>
            <person name="Coursin T."/>
            <person name="Laurent T."/>
            <person name="Goodwin L."/>
            <person name="Nolan M."/>
            <person name="Davenport K.W."/>
            <person name="Han C.S."/>
            <person name="Rubin E.M."/>
            <person name="Eisen J.A."/>
            <person name="Woyke T."/>
            <person name="Gugger M."/>
            <person name="Kerfeld C.A."/>
        </authorList>
    </citation>
    <scope>NUCLEOTIDE SEQUENCE [LARGE SCALE GENOMIC DNA]</scope>
    <source>
        <strain evidence="3">ATCC 29371 / PCC 7437</strain>
    </source>
</reference>
<dbReference type="InterPro" id="IPR036061">
    <property type="entry name" value="CheW-like_dom_sf"/>
</dbReference>
<dbReference type="GO" id="GO:0007165">
    <property type="term" value="P:signal transduction"/>
    <property type="evidence" value="ECO:0007669"/>
    <property type="project" value="InterPro"/>
</dbReference>
<feature type="domain" description="CheW-like" evidence="1">
    <location>
        <begin position="208"/>
        <end position="346"/>
    </location>
</feature>
<dbReference type="Gene3D" id="2.30.30.40">
    <property type="entry name" value="SH3 Domains"/>
    <property type="match status" value="2"/>
</dbReference>
<gene>
    <name evidence="2" type="ordered locus">Sta7437_1037</name>
</gene>
<dbReference type="AlphaFoldDB" id="K9XSI1"/>
<protein>
    <submittedName>
        <fullName evidence="2">CheW protein</fullName>
    </submittedName>
</protein>
<dbReference type="PANTHER" id="PTHR22617:SF23">
    <property type="entry name" value="CHEMOTAXIS PROTEIN CHEW"/>
    <property type="match status" value="1"/>
</dbReference>
<keyword evidence="3" id="KW-1185">Reference proteome</keyword>
<dbReference type="Pfam" id="PF01584">
    <property type="entry name" value="CheW"/>
    <property type="match status" value="2"/>
</dbReference>
<dbReference type="OrthoDB" id="9794382at2"/>
<evidence type="ECO:0000313" key="2">
    <source>
        <dbReference type="EMBL" id="AFZ34617.1"/>
    </source>
</evidence>
<proteinExistence type="predicted"/>
<dbReference type="GO" id="GO:0006935">
    <property type="term" value="P:chemotaxis"/>
    <property type="evidence" value="ECO:0007669"/>
    <property type="project" value="InterPro"/>
</dbReference>
<dbReference type="EMBL" id="CP003653">
    <property type="protein sequence ID" value="AFZ34617.1"/>
    <property type="molecule type" value="Genomic_DNA"/>
</dbReference>
<dbReference type="SMART" id="SM00260">
    <property type="entry name" value="CheW"/>
    <property type="match status" value="2"/>
</dbReference>
<evidence type="ECO:0000259" key="1">
    <source>
        <dbReference type="PROSITE" id="PS50851"/>
    </source>
</evidence>
<dbReference type="Gene3D" id="2.40.50.180">
    <property type="entry name" value="CheA-289, Domain 4"/>
    <property type="match status" value="2"/>
</dbReference>
<dbReference type="eggNOG" id="COG0835">
    <property type="taxonomic scope" value="Bacteria"/>
</dbReference>
<dbReference type="PROSITE" id="PS50851">
    <property type="entry name" value="CHEW"/>
    <property type="match status" value="2"/>
</dbReference>
<name>K9XSI1_STAC7</name>
<dbReference type="Proteomes" id="UP000010473">
    <property type="component" value="Chromosome"/>
</dbReference>
<dbReference type="InterPro" id="IPR002545">
    <property type="entry name" value="CheW-lke_dom"/>
</dbReference>
<dbReference type="HOGENOM" id="CLU_068402_0_0_3"/>
<evidence type="ECO:0000313" key="3">
    <source>
        <dbReference type="Proteomes" id="UP000010473"/>
    </source>
</evidence>
<sequence length="356" mass="40536">MDTKPYLLFSLNDSHYGIDANIVQEIFYLPELIALAETPHDVVGILNLRSQIVPVMHLSLRLGLPLTECEIDDYVIILKWQELLIGIIVNQVQEVKEIESQAITNKIDYGRVKQIKLPFITGIAQVEQQEIILLNHENLVRYHDEVHDSIAAVEEIINIGSEANLNQLNISNFYSLCLPNATPEIKSILRERAKNLRHSLIDFNKNKLSSIAVISLNQEYFGISLDLIEEFTELLHYTPIPCCPNHIVGNMNLRGKIITLIDISQFLNLGNSSDTSRKKVAIVKLKDFVTGIVIDEVVDVTCFKDKETKQELEEKNKHQYLQATILSEEKMIGILDIKKLIEQPNLIVNYNEQIAC</sequence>
<dbReference type="STRING" id="111780.Sta7437_1037"/>
<dbReference type="SUPFAM" id="SSF50341">
    <property type="entry name" value="CheW-like"/>
    <property type="match status" value="2"/>
</dbReference>